<dbReference type="Proteomes" id="UP000266723">
    <property type="component" value="Unassembled WGS sequence"/>
</dbReference>
<accession>A0ABQ7EV35</accession>
<protein>
    <recommendedName>
        <fullName evidence="3">Neprosin domain-containing protein</fullName>
    </recommendedName>
</protein>
<dbReference type="EMBL" id="QGKV02000297">
    <property type="protein sequence ID" value="KAF3606815.1"/>
    <property type="molecule type" value="Genomic_DNA"/>
</dbReference>
<proteinExistence type="predicted"/>
<evidence type="ECO:0000313" key="2">
    <source>
        <dbReference type="Proteomes" id="UP000266723"/>
    </source>
</evidence>
<organism evidence="1 2">
    <name type="scientific">Brassica cretica</name>
    <name type="common">Mustard</name>
    <dbReference type="NCBI Taxonomy" id="69181"/>
    <lineage>
        <taxon>Eukaryota</taxon>
        <taxon>Viridiplantae</taxon>
        <taxon>Streptophyta</taxon>
        <taxon>Embryophyta</taxon>
        <taxon>Tracheophyta</taxon>
        <taxon>Spermatophyta</taxon>
        <taxon>Magnoliopsida</taxon>
        <taxon>eudicotyledons</taxon>
        <taxon>Gunneridae</taxon>
        <taxon>Pentapetalae</taxon>
        <taxon>rosids</taxon>
        <taxon>malvids</taxon>
        <taxon>Brassicales</taxon>
        <taxon>Brassicaceae</taxon>
        <taxon>Brassiceae</taxon>
        <taxon>Brassica</taxon>
    </lineage>
</organism>
<comment type="caution">
    <text evidence="1">The sequence shown here is derived from an EMBL/GenBank/DDBJ whole genome shotgun (WGS) entry which is preliminary data.</text>
</comment>
<gene>
    <name evidence="1" type="ORF">DY000_02045944</name>
</gene>
<name>A0ABQ7EV35_BRACR</name>
<sequence length="63" mass="7094">MLVNSLRKMKYWNKNGYYAYYHSKTISLPGFINPVAEIQLGYYNGYGALLHGGTGGRYGINKA</sequence>
<evidence type="ECO:0008006" key="3">
    <source>
        <dbReference type="Google" id="ProtNLM"/>
    </source>
</evidence>
<reference evidence="1 2" key="1">
    <citation type="journal article" date="2020" name="BMC Genomics">
        <title>Intraspecific diversification of the crop wild relative Brassica cretica Lam. using demographic model selection.</title>
        <authorList>
            <person name="Kioukis A."/>
            <person name="Michalopoulou V.A."/>
            <person name="Briers L."/>
            <person name="Pirintsos S."/>
            <person name="Studholme D.J."/>
            <person name="Pavlidis P."/>
            <person name="Sarris P.F."/>
        </authorList>
    </citation>
    <scope>NUCLEOTIDE SEQUENCE [LARGE SCALE GENOMIC DNA]</scope>
    <source>
        <strain evidence="2">cv. PFS-1207/04</strain>
    </source>
</reference>
<evidence type="ECO:0000313" key="1">
    <source>
        <dbReference type="EMBL" id="KAF3606815.1"/>
    </source>
</evidence>
<keyword evidence="2" id="KW-1185">Reference proteome</keyword>